<evidence type="ECO:0000313" key="2">
    <source>
        <dbReference type="Proteomes" id="UP001187192"/>
    </source>
</evidence>
<comment type="caution">
    <text evidence="1">The sequence shown here is derived from an EMBL/GenBank/DDBJ whole genome shotgun (WGS) entry which is preliminary data.</text>
</comment>
<proteinExistence type="predicted"/>
<sequence>MVRFLSGLSPAGQNGRSRQSLQLTHSLPLPDELLWNSVDPFQLPLAWKDVMLPRYGKTQGHFPIATWISVEIEEKFQEVTVLRTMPWLTA</sequence>
<reference evidence="1" key="1">
    <citation type="submission" date="2023-07" db="EMBL/GenBank/DDBJ databases">
        <title>draft genome sequence of fig (Ficus carica).</title>
        <authorList>
            <person name="Takahashi T."/>
            <person name="Nishimura K."/>
        </authorList>
    </citation>
    <scope>NUCLEOTIDE SEQUENCE</scope>
</reference>
<gene>
    <name evidence="1" type="ORF">TIFTF001_018060</name>
</gene>
<name>A0AA88AV53_FICCA</name>
<keyword evidence="2" id="KW-1185">Reference proteome</keyword>
<dbReference type="EMBL" id="BTGU01000029">
    <property type="protein sequence ID" value="GMN48876.1"/>
    <property type="molecule type" value="Genomic_DNA"/>
</dbReference>
<accession>A0AA88AV53</accession>
<dbReference type="Proteomes" id="UP001187192">
    <property type="component" value="Unassembled WGS sequence"/>
</dbReference>
<protein>
    <submittedName>
        <fullName evidence="1">Uncharacterized protein</fullName>
    </submittedName>
</protein>
<dbReference type="AlphaFoldDB" id="A0AA88AV53"/>
<organism evidence="1 2">
    <name type="scientific">Ficus carica</name>
    <name type="common">Common fig</name>
    <dbReference type="NCBI Taxonomy" id="3494"/>
    <lineage>
        <taxon>Eukaryota</taxon>
        <taxon>Viridiplantae</taxon>
        <taxon>Streptophyta</taxon>
        <taxon>Embryophyta</taxon>
        <taxon>Tracheophyta</taxon>
        <taxon>Spermatophyta</taxon>
        <taxon>Magnoliopsida</taxon>
        <taxon>eudicotyledons</taxon>
        <taxon>Gunneridae</taxon>
        <taxon>Pentapetalae</taxon>
        <taxon>rosids</taxon>
        <taxon>fabids</taxon>
        <taxon>Rosales</taxon>
        <taxon>Moraceae</taxon>
        <taxon>Ficeae</taxon>
        <taxon>Ficus</taxon>
    </lineage>
</organism>
<evidence type="ECO:0000313" key="1">
    <source>
        <dbReference type="EMBL" id="GMN48876.1"/>
    </source>
</evidence>